<gene>
    <name evidence="8" type="ORF">PVN32_25660</name>
</gene>
<dbReference type="InterPro" id="IPR003004">
    <property type="entry name" value="GspF/PilC"/>
</dbReference>
<accession>A0AAW6KMU4</accession>
<keyword evidence="5 6" id="KW-0472">Membrane</keyword>
<evidence type="ECO:0000313" key="9">
    <source>
        <dbReference type="Proteomes" id="UP001216709"/>
    </source>
</evidence>
<dbReference type="GO" id="GO:0005886">
    <property type="term" value="C:plasma membrane"/>
    <property type="evidence" value="ECO:0007669"/>
    <property type="project" value="UniProtKB-SubCell"/>
</dbReference>
<dbReference type="Pfam" id="PF00482">
    <property type="entry name" value="T2SSF"/>
    <property type="match status" value="1"/>
</dbReference>
<keyword evidence="3 6" id="KW-0812">Transmembrane</keyword>
<dbReference type="EMBL" id="JARAFO010000510">
    <property type="protein sequence ID" value="MDE1455483.1"/>
    <property type="molecule type" value="Genomic_DNA"/>
</dbReference>
<dbReference type="RefSeq" id="WP_274686077.1">
    <property type="nucleotide sequence ID" value="NZ_JARAFO010000510.1"/>
</dbReference>
<reference evidence="8" key="1">
    <citation type="submission" date="2022-12" db="EMBL/GenBank/DDBJ databases">
        <title>Draft Genome Sequences of Bacillus licheniformis and Bacillus paralicheniformis strains isolated from Irish skim milk powders.</title>
        <authorList>
            <person name="Lourenco A."/>
            <person name="Li F."/>
            <person name="Geraldine D."/>
            <person name="Tobin J.T."/>
            <person name="Butler F."/>
            <person name="Jordan K."/>
            <person name="Obrien T."/>
        </authorList>
    </citation>
    <scope>NUCLEOTIDE SEQUENCE</scope>
    <source>
        <strain evidence="8">3370</strain>
    </source>
</reference>
<dbReference type="InterPro" id="IPR018076">
    <property type="entry name" value="T2SS_GspF_dom"/>
</dbReference>
<dbReference type="PANTHER" id="PTHR30012">
    <property type="entry name" value="GENERAL SECRETION PATHWAY PROTEIN"/>
    <property type="match status" value="1"/>
</dbReference>
<feature type="domain" description="Type II secretion system protein GspF" evidence="7">
    <location>
        <begin position="1"/>
        <end position="83"/>
    </location>
</feature>
<dbReference type="PANTHER" id="PTHR30012:SF0">
    <property type="entry name" value="TYPE II SECRETION SYSTEM PROTEIN F-RELATED"/>
    <property type="match status" value="1"/>
</dbReference>
<evidence type="ECO:0000259" key="7">
    <source>
        <dbReference type="Pfam" id="PF00482"/>
    </source>
</evidence>
<evidence type="ECO:0000256" key="2">
    <source>
        <dbReference type="ARBA" id="ARBA00022475"/>
    </source>
</evidence>
<sequence>RLKQGESLEQMLAGHPFYENDLAKAVAHGQLNGHLYRELYSYSQFLIERLERKAEKWTGLIQPLIYGLTAAMILILYLSMLLPMYQMMNQL</sequence>
<name>A0AAW6KMU4_9BACI</name>
<keyword evidence="2" id="KW-1003">Cell membrane</keyword>
<dbReference type="Proteomes" id="UP001216709">
    <property type="component" value="Unassembled WGS sequence"/>
</dbReference>
<feature type="non-terminal residue" evidence="8">
    <location>
        <position position="1"/>
    </location>
</feature>
<organism evidence="8 9">
    <name type="scientific">Bacillus paralicheniformis</name>
    <dbReference type="NCBI Taxonomy" id="1648923"/>
    <lineage>
        <taxon>Bacteria</taxon>
        <taxon>Bacillati</taxon>
        <taxon>Bacillota</taxon>
        <taxon>Bacilli</taxon>
        <taxon>Bacillales</taxon>
        <taxon>Bacillaceae</taxon>
        <taxon>Bacillus</taxon>
    </lineage>
</organism>
<evidence type="ECO:0000256" key="6">
    <source>
        <dbReference type="SAM" id="Phobius"/>
    </source>
</evidence>
<feature type="transmembrane region" description="Helical" evidence="6">
    <location>
        <begin position="64"/>
        <end position="85"/>
    </location>
</feature>
<evidence type="ECO:0000313" key="8">
    <source>
        <dbReference type="EMBL" id="MDE1455483.1"/>
    </source>
</evidence>
<dbReference type="AlphaFoldDB" id="A0AAW6KMU4"/>
<comment type="subcellular location">
    <subcellularLocation>
        <location evidence="1">Cell membrane</location>
        <topology evidence="1">Multi-pass membrane protein</topology>
    </subcellularLocation>
</comment>
<evidence type="ECO:0000256" key="3">
    <source>
        <dbReference type="ARBA" id="ARBA00022692"/>
    </source>
</evidence>
<protein>
    <submittedName>
        <fullName evidence="8">Type II secretion system F family protein</fullName>
    </submittedName>
</protein>
<keyword evidence="4 6" id="KW-1133">Transmembrane helix</keyword>
<proteinExistence type="predicted"/>
<evidence type="ECO:0000256" key="4">
    <source>
        <dbReference type="ARBA" id="ARBA00022989"/>
    </source>
</evidence>
<evidence type="ECO:0000256" key="1">
    <source>
        <dbReference type="ARBA" id="ARBA00004651"/>
    </source>
</evidence>
<evidence type="ECO:0000256" key="5">
    <source>
        <dbReference type="ARBA" id="ARBA00023136"/>
    </source>
</evidence>
<comment type="caution">
    <text evidence="8">The sequence shown here is derived from an EMBL/GenBank/DDBJ whole genome shotgun (WGS) entry which is preliminary data.</text>
</comment>